<evidence type="ECO:0000256" key="6">
    <source>
        <dbReference type="ARBA" id="ARBA00022821"/>
    </source>
</evidence>
<evidence type="ECO:0000256" key="8">
    <source>
        <dbReference type="ARBA" id="ARBA00023295"/>
    </source>
</evidence>
<feature type="signal peptide" evidence="11">
    <location>
        <begin position="1"/>
        <end position="26"/>
    </location>
</feature>
<keyword evidence="4 11" id="KW-0732">Signal</keyword>
<dbReference type="Gene3D" id="1.20.58.1040">
    <property type="match status" value="1"/>
</dbReference>
<dbReference type="PANTHER" id="PTHR32227">
    <property type="entry name" value="GLUCAN ENDO-1,3-BETA-GLUCOSIDASE BG1-RELATED-RELATED"/>
    <property type="match status" value="1"/>
</dbReference>
<keyword evidence="7" id="KW-1015">Disulfide bond</keyword>
<dbReference type="InterPro" id="IPR000490">
    <property type="entry name" value="Glyco_hydro_17"/>
</dbReference>
<dbReference type="InterPro" id="IPR044965">
    <property type="entry name" value="Glyco_hydro_17_plant"/>
</dbReference>
<evidence type="ECO:0000256" key="3">
    <source>
        <dbReference type="ARBA" id="ARBA00012780"/>
    </source>
</evidence>
<dbReference type="SUPFAM" id="SSF51445">
    <property type="entry name" value="(Trans)glycosidases"/>
    <property type="match status" value="1"/>
</dbReference>
<dbReference type="InterPro" id="IPR017853">
    <property type="entry name" value="GH"/>
</dbReference>
<keyword evidence="6" id="KW-0611">Plant defense</keyword>
<evidence type="ECO:0000256" key="11">
    <source>
        <dbReference type="SAM" id="SignalP"/>
    </source>
</evidence>
<gene>
    <name evidence="13" type="primary">GH17b</name>
</gene>
<accession>A0A3G6J9T6</accession>
<dbReference type="SMART" id="SM00768">
    <property type="entry name" value="X8"/>
    <property type="match status" value="1"/>
</dbReference>
<evidence type="ECO:0000259" key="12">
    <source>
        <dbReference type="SMART" id="SM00768"/>
    </source>
</evidence>
<evidence type="ECO:0000256" key="9">
    <source>
        <dbReference type="RuleBase" id="RU004335"/>
    </source>
</evidence>
<evidence type="ECO:0000256" key="10">
    <source>
        <dbReference type="RuleBase" id="RU004336"/>
    </source>
</evidence>
<comment type="catalytic activity">
    <reaction evidence="1">
        <text>Hydrolysis of (1-&gt;3)-beta-D-glucosidic linkages in (1-&gt;3)-beta-D-glucans.</text>
        <dbReference type="EC" id="3.2.1.39"/>
    </reaction>
</comment>
<reference evidence="13" key="1">
    <citation type="submission" date="2018-03" db="EMBL/GenBank/DDBJ databases">
        <title>Loblolly pine cDNA sequences associated with carbon metabolism, wood formation, and disease resistance.</title>
        <authorList>
            <person name="Nairn C.J."/>
            <person name="Dean J.F.D."/>
            <person name="Peterson D.G."/>
        </authorList>
    </citation>
    <scope>NUCLEOTIDE SEQUENCE</scope>
    <source>
        <tissue evidence="13">Developing xylem</tissue>
    </source>
</reference>
<evidence type="ECO:0000313" key="13">
    <source>
        <dbReference type="EMBL" id="AZA14776.1"/>
    </source>
</evidence>
<dbReference type="EMBL" id="MH017231">
    <property type="protein sequence ID" value="AZA14776.1"/>
    <property type="molecule type" value="mRNA"/>
</dbReference>
<evidence type="ECO:0000256" key="1">
    <source>
        <dbReference type="ARBA" id="ARBA00000382"/>
    </source>
</evidence>
<evidence type="ECO:0000256" key="4">
    <source>
        <dbReference type="ARBA" id="ARBA00022729"/>
    </source>
</evidence>
<dbReference type="InterPro" id="IPR012946">
    <property type="entry name" value="X8"/>
</dbReference>
<dbReference type="GO" id="GO:0006952">
    <property type="term" value="P:defense response"/>
    <property type="evidence" value="ECO:0007669"/>
    <property type="project" value="UniProtKB-KW"/>
</dbReference>
<organism evidence="13">
    <name type="scientific">Pinus taeda</name>
    <name type="common">Loblolly pine</name>
    <dbReference type="NCBI Taxonomy" id="3352"/>
    <lineage>
        <taxon>Eukaryota</taxon>
        <taxon>Viridiplantae</taxon>
        <taxon>Streptophyta</taxon>
        <taxon>Embryophyta</taxon>
        <taxon>Tracheophyta</taxon>
        <taxon>Spermatophyta</taxon>
        <taxon>Pinopsida</taxon>
        <taxon>Pinidae</taxon>
        <taxon>Conifers I</taxon>
        <taxon>Pinales</taxon>
        <taxon>Pinaceae</taxon>
        <taxon>Pinus</taxon>
        <taxon>Pinus subgen. Pinus</taxon>
    </lineage>
</organism>
<dbReference type="GO" id="GO:0042973">
    <property type="term" value="F:glucan endo-1,3-beta-D-glucosidase activity"/>
    <property type="evidence" value="ECO:0007669"/>
    <property type="project" value="UniProtKB-EC"/>
</dbReference>
<dbReference type="GO" id="GO:0005975">
    <property type="term" value="P:carbohydrate metabolic process"/>
    <property type="evidence" value="ECO:0007669"/>
    <property type="project" value="InterPro"/>
</dbReference>
<protein>
    <recommendedName>
        <fullName evidence="3">glucan endo-1,3-beta-D-glucosidase</fullName>
        <ecNumber evidence="3">3.2.1.39</ecNumber>
    </recommendedName>
</protein>
<dbReference type="Pfam" id="PF07983">
    <property type="entry name" value="X8"/>
    <property type="match status" value="1"/>
</dbReference>
<evidence type="ECO:0000256" key="7">
    <source>
        <dbReference type="ARBA" id="ARBA00023157"/>
    </source>
</evidence>
<dbReference type="FunFam" id="1.20.58.1040:FF:000003">
    <property type="entry name" value="glucan endo-1,3-beta-glucosidase 7"/>
    <property type="match status" value="1"/>
</dbReference>
<evidence type="ECO:0000256" key="5">
    <source>
        <dbReference type="ARBA" id="ARBA00022801"/>
    </source>
</evidence>
<keyword evidence="8 10" id="KW-0326">Glycosidase</keyword>
<evidence type="ECO:0000256" key="2">
    <source>
        <dbReference type="ARBA" id="ARBA00008773"/>
    </source>
</evidence>
<feature type="domain" description="X8" evidence="12">
    <location>
        <begin position="398"/>
        <end position="482"/>
    </location>
</feature>
<dbReference type="FunFam" id="3.20.20.80:FF:000002">
    <property type="entry name" value="Glucan endo-1,3-beta-glucosidase 3"/>
    <property type="match status" value="1"/>
</dbReference>
<proteinExistence type="evidence at transcript level"/>
<dbReference type="Gene3D" id="3.20.20.80">
    <property type="entry name" value="Glycosidases"/>
    <property type="match status" value="1"/>
</dbReference>
<dbReference type="AlphaFoldDB" id="A0A3G6J9T6"/>
<dbReference type="EC" id="3.2.1.39" evidence="3"/>
<dbReference type="PROSITE" id="PS00587">
    <property type="entry name" value="GLYCOSYL_HYDROL_F17"/>
    <property type="match status" value="1"/>
</dbReference>
<name>A0A3G6J9T6_PINTA</name>
<comment type="similarity">
    <text evidence="2 9">Belongs to the glycosyl hydrolase 17 family.</text>
</comment>
<feature type="chain" id="PRO_5018101687" description="glucan endo-1,3-beta-D-glucosidase" evidence="11">
    <location>
        <begin position="27"/>
        <end position="485"/>
    </location>
</feature>
<dbReference type="Pfam" id="PF00332">
    <property type="entry name" value="Glyco_hydro_17"/>
    <property type="match status" value="1"/>
</dbReference>
<keyword evidence="5 10" id="KW-0378">Hydrolase</keyword>
<sequence>MGEKLGSRGLLILLAFVLCISFTAEAIGVNYGRMGDDLPPPSEVAKFLQTTIIDKVKLFDADPGVLQAFANTNIGVVVAVANDQIAALNKLPAAQDWVKKNVAPFVPATNIIAISVGNEILSTGNKVLISQLVPAMQNLHTALVGASLDKQIKVSTPHSLGILSASEPPSIGRFRRGYDRVILKPLLNFLRTTGAPFMINPYPYFGYTDKTLNYALFKPNQGVFDNNTGITYTNMFQAQLDAVYSAMKLLGFSDVDIVVAETGWPSVGDPDQTAVNVESALSYNGNLIKLVNTNAGTPLMPNKTFDTYIFSLFNEDLKPGPTAERNFGLFKPDMTMVYDVGLMKSESATPAPISTAPVTPATPAPISTAPVTPTTPAPISTAPVTPTTPAPVTGTDKSWCVAKPDADPNVLQDNIDYACGQGVDCSAIQAGGQCFTPNTVVAHATYAMNSYYQLTGRHSYDCDFAQTGFLTQEDPSYGTCVYPTI</sequence>